<dbReference type="EMBL" id="CP045921">
    <property type="protein sequence ID" value="QHN42786.1"/>
    <property type="molecule type" value="Genomic_DNA"/>
</dbReference>
<keyword evidence="3" id="KW-1185">Reference proteome</keyword>
<dbReference type="AlphaFoldDB" id="A0A857MJP6"/>
<accession>A0A857MJP6</accession>
<organism evidence="2 3">
    <name type="scientific">Candidatus Mycosynbacter amalyticus</name>
    <dbReference type="NCBI Taxonomy" id="2665156"/>
    <lineage>
        <taxon>Bacteria</taxon>
        <taxon>Candidatus Saccharimonadota</taxon>
        <taxon>Candidatus Saccharimonadota incertae sedis</taxon>
        <taxon>Candidatus Mycosynbacter</taxon>
    </lineage>
</organism>
<gene>
    <name evidence="2" type="ORF">GII36_02880</name>
</gene>
<sequence length="229" mass="26079">MAIYTDDEFGAITIRKSHRSRSITLSVAPNGMLRASMPVFASTRSLKKLIADSRTQIRSMLTQHAPKVAYADGMQIGKSHSLLVTSGPNLHLKRQQLKLVLTLPPTYNLTDAAVQQLVREHTLVALRKEARHYLPRRLSTLADELGCKYERVRFSHASTRWGSCSSRGTISLNIALMQLPFELIDYVLIHELCHTKQMNHSRDFWQLVEQADPEYSAHRRTIKQYSPTI</sequence>
<dbReference type="KEGG" id="mama:GII36_02880"/>
<dbReference type="Gene3D" id="3.30.2010.10">
    <property type="entry name" value="Metalloproteases ('zincins'), catalytic domain"/>
    <property type="match status" value="1"/>
</dbReference>
<proteinExistence type="predicted"/>
<evidence type="ECO:0000259" key="1">
    <source>
        <dbReference type="Pfam" id="PF01863"/>
    </source>
</evidence>
<dbReference type="PANTHER" id="PTHR30399:SF1">
    <property type="entry name" value="UTP PYROPHOSPHATASE"/>
    <property type="match status" value="1"/>
</dbReference>
<feature type="domain" description="YgjP-like metallopeptidase" evidence="1">
    <location>
        <begin position="21"/>
        <end position="224"/>
    </location>
</feature>
<name>A0A857MJP6_9BACT</name>
<protein>
    <submittedName>
        <fullName evidence="2">DUF45 domain-containing protein</fullName>
    </submittedName>
</protein>
<dbReference type="CDD" id="cd07344">
    <property type="entry name" value="M48_yhfN_like"/>
    <property type="match status" value="1"/>
</dbReference>
<evidence type="ECO:0000313" key="2">
    <source>
        <dbReference type="EMBL" id="QHN42786.1"/>
    </source>
</evidence>
<dbReference type="RefSeq" id="WP_260764328.1">
    <property type="nucleotide sequence ID" value="NZ_CP045921.1"/>
</dbReference>
<dbReference type="Pfam" id="PF01863">
    <property type="entry name" value="YgjP-like"/>
    <property type="match status" value="1"/>
</dbReference>
<dbReference type="InterPro" id="IPR053136">
    <property type="entry name" value="UTP_pyrophosphatase-like"/>
</dbReference>
<dbReference type="PANTHER" id="PTHR30399">
    <property type="entry name" value="UNCHARACTERIZED PROTEIN YGJP"/>
    <property type="match status" value="1"/>
</dbReference>
<evidence type="ECO:0000313" key="3">
    <source>
        <dbReference type="Proteomes" id="UP001059824"/>
    </source>
</evidence>
<dbReference type="Proteomes" id="UP001059824">
    <property type="component" value="Chromosome"/>
</dbReference>
<reference evidence="2" key="1">
    <citation type="journal article" date="2021" name="Nat. Microbiol.">
        <title>Cocultivation of an ultrasmall environmental parasitic bacterium with lytic ability against bacteria associated with wastewater foams.</title>
        <authorList>
            <person name="Batinovic S."/>
            <person name="Rose J.J.A."/>
            <person name="Ratcliffe J."/>
            <person name="Seviour R.J."/>
            <person name="Petrovski S."/>
        </authorList>
    </citation>
    <scope>NUCLEOTIDE SEQUENCE</scope>
    <source>
        <strain evidence="2">JR1</strain>
    </source>
</reference>
<dbReference type="InterPro" id="IPR002725">
    <property type="entry name" value="YgjP-like_metallopeptidase"/>
</dbReference>